<dbReference type="RefSeq" id="WP_268600696.1">
    <property type="nucleotide sequence ID" value="NZ_JAMDNP010000014.1"/>
</dbReference>
<comment type="caution">
    <text evidence="1">The sequence shown here is derived from an EMBL/GenBank/DDBJ whole genome shotgun (WGS) entry which is preliminary data.</text>
</comment>
<dbReference type="Gene3D" id="3.40.50.10310">
    <property type="entry name" value="Creatininase"/>
    <property type="match status" value="1"/>
</dbReference>
<protein>
    <submittedName>
        <fullName evidence="1">Uncharacterized protein</fullName>
    </submittedName>
</protein>
<proteinExistence type="predicted"/>
<evidence type="ECO:0000313" key="2">
    <source>
        <dbReference type="Proteomes" id="UP001527181"/>
    </source>
</evidence>
<organism evidence="1 2">
    <name type="scientific">Paenibacillus alvei</name>
    <name type="common">Bacillus alvei</name>
    <dbReference type="NCBI Taxonomy" id="44250"/>
    <lineage>
        <taxon>Bacteria</taxon>
        <taxon>Bacillati</taxon>
        <taxon>Bacillota</taxon>
        <taxon>Bacilli</taxon>
        <taxon>Bacillales</taxon>
        <taxon>Paenibacillaceae</taxon>
        <taxon>Paenibacillus</taxon>
    </lineage>
</organism>
<dbReference type="Proteomes" id="UP001527181">
    <property type="component" value="Unassembled WGS sequence"/>
</dbReference>
<evidence type="ECO:0000313" key="1">
    <source>
        <dbReference type="EMBL" id="MCY9760581.1"/>
    </source>
</evidence>
<keyword evidence="2" id="KW-1185">Reference proteome</keyword>
<sequence length="113" mass="12770">MSNYTQRCGLFKGQAGRGHGGPYEMSAVKALHPEMVTVKESDLELDSCPPLSSLPDVLVKGTPQGWDGYTRNIHQCSIESGQLIVEETNRNMNLLIREWLDRRTMLQMNKEAY</sequence>
<dbReference type="EMBL" id="JAMDNP010000014">
    <property type="protein sequence ID" value="MCY9760581.1"/>
    <property type="molecule type" value="Genomic_DNA"/>
</dbReference>
<gene>
    <name evidence="1" type="ORF">M5X12_08325</name>
</gene>
<reference evidence="1 2" key="1">
    <citation type="submission" date="2022-05" db="EMBL/GenBank/DDBJ databases">
        <title>Genome Sequencing of Bee-Associated Microbes.</title>
        <authorList>
            <person name="Dunlap C."/>
        </authorList>
    </citation>
    <scope>NUCLEOTIDE SEQUENCE [LARGE SCALE GENOMIC DNA]</scope>
    <source>
        <strain evidence="1 2">NRRL B-04010</strain>
    </source>
</reference>
<dbReference type="SUPFAM" id="SSF102215">
    <property type="entry name" value="Creatininase"/>
    <property type="match status" value="1"/>
</dbReference>
<accession>A0ABT4GVX7</accession>
<name>A0ABT4GVX7_PAEAL</name>
<dbReference type="InterPro" id="IPR024087">
    <property type="entry name" value="Creatininase-like_sf"/>
</dbReference>